<dbReference type="NCBIfam" id="TIGR04366">
    <property type="entry name" value="cupin_WbuC"/>
    <property type="match status" value="1"/>
</dbReference>
<feature type="domain" description="Cupin fold metalloprotein WbuC cupin" evidence="1">
    <location>
        <begin position="30"/>
        <end position="108"/>
    </location>
</feature>
<feature type="non-terminal residue" evidence="2">
    <location>
        <position position="1"/>
    </location>
</feature>
<name>A0A0G4IVK5_PLABS</name>
<dbReference type="InterPro" id="IPR011051">
    <property type="entry name" value="RmlC_Cupin_sf"/>
</dbReference>
<reference evidence="2 3" key="1">
    <citation type="submission" date="2015-02" db="EMBL/GenBank/DDBJ databases">
        <authorList>
            <person name="Chooi Y.-H."/>
        </authorList>
    </citation>
    <scope>NUCLEOTIDE SEQUENCE [LARGE SCALE GENOMIC DNA]</scope>
    <source>
        <strain evidence="2">E3</strain>
    </source>
</reference>
<dbReference type="Pfam" id="PF19480">
    <property type="entry name" value="DUF6016"/>
    <property type="match status" value="1"/>
</dbReference>
<protein>
    <recommendedName>
        <fullName evidence="1">Cupin fold metalloprotein WbuC cupin domain-containing protein</fullName>
    </recommendedName>
</protein>
<evidence type="ECO:0000313" key="3">
    <source>
        <dbReference type="Proteomes" id="UP000039324"/>
    </source>
</evidence>
<accession>A0A0G4IVK5</accession>
<dbReference type="InterPro" id="IPR046058">
    <property type="entry name" value="WbuC_cupin"/>
</dbReference>
<keyword evidence="3" id="KW-1185">Reference proteome</keyword>
<gene>
    <name evidence="2" type="ORF">PBRA_001054</name>
</gene>
<dbReference type="AlphaFoldDB" id="A0A0G4IVK5"/>
<dbReference type="InterPro" id="IPR027565">
    <property type="entry name" value="Cupin_WbuC"/>
</dbReference>
<dbReference type="SUPFAM" id="SSF51182">
    <property type="entry name" value="RmlC-like cupins"/>
    <property type="match status" value="1"/>
</dbReference>
<evidence type="ECO:0000313" key="2">
    <source>
        <dbReference type="EMBL" id="CEO99149.1"/>
    </source>
</evidence>
<organism evidence="2 3">
    <name type="scientific">Plasmodiophora brassicae</name>
    <name type="common">Clubroot disease agent</name>
    <dbReference type="NCBI Taxonomy" id="37360"/>
    <lineage>
        <taxon>Eukaryota</taxon>
        <taxon>Sar</taxon>
        <taxon>Rhizaria</taxon>
        <taxon>Endomyxa</taxon>
        <taxon>Phytomyxea</taxon>
        <taxon>Plasmodiophorida</taxon>
        <taxon>Plasmodiophoridae</taxon>
        <taxon>Plasmodiophora</taxon>
    </lineage>
</organism>
<dbReference type="EMBL" id="CDSF01000090">
    <property type="protein sequence ID" value="CEO99149.1"/>
    <property type="molecule type" value="Genomic_DNA"/>
</dbReference>
<dbReference type="Proteomes" id="UP000039324">
    <property type="component" value="Unassembled WGS sequence"/>
</dbReference>
<proteinExistence type="predicted"/>
<evidence type="ECO:0000259" key="1">
    <source>
        <dbReference type="Pfam" id="PF19480"/>
    </source>
</evidence>
<sequence>LGKLARPMAEERIGHGGGTKPYLAMVTSPADMARMVALANQSDRRRYMAVCPTTQPDAPVQVMFNVLNRHSYIRPHRQLFPPNHRSRYLVLSGAAVVVIFDRTGEVVWAERVMSVGSSGASETTPFVSDIPGELFHTVVPLCDGTVVYSVKSGPYSGSPETDKEWPEWAPDEKDASVATAYLDRLLDALKGVIESGDAFRSDPNISTIDRFPE</sequence>